<dbReference type="PANTHER" id="PTHR34582:SF6">
    <property type="entry name" value="UPF0702 TRANSMEMBRANE PROTEIN YCAP"/>
    <property type="match status" value="1"/>
</dbReference>
<name>A0A917K4J5_9BACL</name>
<evidence type="ECO:0000313" key="9">
    <source>
        <dbReference type="EMBL" id="GGI97681.1"/>
    </source>
</evidence>
<evidence type="ECO:0000256" key="5">
    <source>
        <dbReference type="ARBA" id="ARBA00022989"/>
    </source>
</evidence>
<dbReference type="PANTHER" id="PTHR34582">
    <property type="entry name" value="UPF0702 TRANSMEMBRANE PROTEIN YCAP"/>
    <property type="match status" value="1"/>
</dbReference>
<keyword evidence="3" id="KW-1003">Cell membrane</keyword>
<dbReference type="GO" id="GO:0005886">
    <property type="term" value="C:plasma membrane"/>
    <property type="evidence" value="ECO:0007669"/>
    <property type="project" value="UniProtKB-SubCell"/>
</dbReference>
<gene>
    <name evidence="9" type="primary">ykjA</name>
    <name evidence="9" type="ORF">GCM10010885_04240</name>
</gene>
<keyword evidence="10" id="KW-1185">Reference proteome</keyword>
<feature type="transmembrane region" description="Helical" evidence="7">
    <location>
        <begin position="69"/>
        <end position="87"/>
    </location>
</feature>
<dbReference type="Pfam" id="PF04239">
    <property type="entry name" value="DUF421"/>
    <property type="match status" value="1"/>
</dbReference>
<feature type="domain" description="YetF C-terminal" evidence="8">
    <location>
        <begin position="88"/>
        <end position="224"/>
    </location>
</feature>
<comment type="caution">
    <text evidence="9">The sequence shown here is derived from an EMBL/GenBank/DDBJ whole genome shotgun (WGS) entry which is preliminary data.</text>
</comment>
<feature type="transmembrane region" description="Helical" evidence="7">
    <location>
        <begin position="39"/>
        <end position="57"/>
    </location>
</feature>
<dbReference type="EMBL" id="BMOY01000004">
    <property type="protein sequence ID" value="GGI97681.1"/>
    <property type="molecule type" value="Genomic_DNA"/>
</dbReference>
<keyword evidence="4 7" id="KW-0812">Transmembrane</keyword>
<reference evidence="9" key="1">
    <citation type="journal article" date="2014" name="Int. J. Syst. Evol. Microbiol.">
        <title>Complete genome sequence of Corynebacterium casei LMG S-19264T (=DSM 44701T), isolated from a smear-ripened cheese.</title>
        <authorList>
            <consortium name="US DOE Joint Genome Institute (JGI-PGF)"/>
            <person name="Walter F."/>
            <person name="Albersmeier A."/>
            <person name="Kalinowski J."/>
            <person name="Ruckert C."/>
        </authorList>
    </citation>
    <scope>NUCLEOTIDE SEQUENCE</scope>
    <source>
        <strain evidence="9">JCM 18487</strain>
    </source>
</reference>
<accession>A0A917K4J5</accession>
<evidence type="ECO:0000256" key="3">
    <source>
        <dbReference type="ARBA" id="ARBA00022475"/>
    </source>
</evidence>
<keyword evidence="5 7" id="KW-1133">Transmembrane helix</keyword>
<evidence type="ECO:0000256" key="2">
    <source>
        <dbReference type="ARBA" id="ARBA00006448"/>
    </source>
</evidence>
<evidence type="ECO:0000256" key="7">
    <source>
        <dbReference type="SAM" id="Phobius"/>
    </source>
</evidence>
<feature type="transmembrane region" description="Helical" evidence="7">
    <location>
        <begin position="6"/>
        <end position="27"/>
    </location>
</feature>
<evidence type="ECO:0000256" key="1">
    <source>
        <dbReference type="ARBA" id="ARBA00004651"/>
    </source>
</evidence>
<keyword evidence="6 7" id="KW-0472">Membrane</keyword>
<comment type="similarity">
    <text evidence="2">Belongs to the UPF0702 family.</text>
</comment>
<dbReference type="Proteomes" id="UP000637695">
    <property type="component" value="Unassembled WGS sequence"/>
</dbReference>
<protein>
    <submittedName>
        <fullName evidence="9">UPF0702 transmembrane protein YkjA</fullName>
    </submittedName>
</protein>
<dbReference type="InterPro" id="IPR007353">
    <property type="entry name" value="DUF421"/>
</dbReference>
<comment type="subcellular location">
    <subcellularLocation>
        <location evidence="1">Cell membrane</location>
        <topology evidence="1">Multi-pass membrane protein</topology>
    </subcellularLocation>
</comment>
<sequence>MMHIHWGELVFSTLSTLITFTVLLILVRWIGSTQLTQLTYFNWVAGASMGNLAANMMATHDMATWRNNLYALVLFTACAIAAAYLALKSRRFRQVASGEPIVLIHKGALVRDNLRRTKVNVDVLMMLLREKGYFSYDEIEYGILEPTGNLSILPVQAAQSVAKVDLVRKPDLSGEDGGPYIELVVDGELDRDKLAETGRSEAWVEEQIRAHGGQGLEDVLYLAVNQRGDVVIDLHRRRPPA</sequence>
<evidence type="ECO:0000259" key="8">
    <source>
        <dbReference type="Pfam" id="PF04239"/>
    </source>
</evidence>
<organism evidence="9 10">
    <name type="scientific">Alicyclobacillus cellulosilyticus</name>
    <dbReference type="NCBI Taxonomy" id="1003997"/>
    <lineage>
        <taxon>Bacteria</taxon>
        <taxon>Bacillati</taxon>
        <taxon>Bacillota</taxon>
        <taxon>Bacilli</taxon>
        <taxon>Bacillales</taxon>
        <taxon>Alicyclobacillaceae</taxon>
        <taxon>Alicyclobacillus</taxon>
    </lineage>
</organism>
<dbReference type="Gene3D" id="3.30.240.20">
    <property type="entry name" value="bsu07140 like domains"/>
    <property type="match status" value="2"/>
</dbReference>
<evidence type="ECO:0000256" key="6">
    <source>
        <dbReference type="ARBA" id="ARBA00023136"/>
    </source>
</evidence>
<evidence type="ECO:0000256" key="4">
    <source>
        <dbReference type="ARBA" id="ARBA00022692"/>
    </source>
</evidence>
<proteinExistence type="inferred from homology"/>
<dbReference type="InterPro" id="IPR023090">
    <property type="entry name" value="UPF0702_alpha/beta_dom_sf"/>
</dbReference>
<evidence type="ECO:0000313" key="10">
    <source>
        <dbReference type="Proteomes" id="UP000637695"/>
    </source>
</evidence>
<reference evidence="9" key="2">
    <citation type="submission" date="2020-09" db="EMBL/GenBank/DDBJ databases">
        <authorList>
            <person name="Sun Q."/>
            <person name="Ohkuma M."/>
        </authorList>
    </citation>
    <scope>NUCLEOTIDE SEQUENCE</scope>
    <source>
        <strain evidence="9">JCM 18487</strain>
    </source>
</reference>
<dbReference type="AlphaFoldDB" id="A0A917K4J5"/>